<protein>
    <submittedName>
        <fullName evidence="1">Uncharacterized protein</fullName>
    </submittedName>
</protein>
<name>A0A1F5EV09_9BACT</name>
<dbReference type="AlphaFoldDB" id="A0A1F5EV09"/>
<dbReference type="EMBL" id="MFAH01000032">
    <property type="protein sequence ID" value="OGD71239.1"/>
    <property type="molecule type" value="Genomic_DNA"/>
</dbReference>
<evidence type="ECO:0000313" key="2">
    <source>
        <dbReference type="Proteomes" id="UP000177390"/>
    </source>
</evidence>
<proteinExistence type="predicted"/>
<evidence type="ECO:0000313" key="1">
    <source>
        <dbReference type="EMBL" id="OGD71239.1"/>
    </source>
</evidence>
<dbReference type="Proteomes" id="UP000177390">
    <property type="component" value="Unassembled WGS sequence"/>
</dbReference>
<organism evidence="1 2">
    <name type="scientific">Candidatus Collierbacteria bacterium RIFCSPHIGHO2_02_FULL_49_10</name>
    <dbReference type="NCBI Taxonomy" id="1817723"/>
    <lineage>
        <taxon>Bacteria</taxon>
        <taxon>Candidatus Collieribacteriota</taxon>
    </lineage>
</organism>
<reference evidence="1 2" key="1">
    <citation type="journal article" date="2016" name="Nat. Commun.">
        <title>Thousands of microbial genomes shed light on interconnected biogeochemical processes in an aquifer system.</title>
        <authorList>
            <person name="Anantharaman K."/>
            <person name="Brown C.T."/>
            <person name="Hug L.A."/>
            <person name="Sharon I."/>
            <person name="Castelle C.J."/>
            <person name="Probst A.J."/>
            <person name="Thomas B.C."/>
            <person name="Singh A."/>
            <person name="Wilkins M.J."/>
            <person name="Karaoz U."/>
            <person name="Brodie E.L."/>
            <person name="Williams K.H."/>
            <person name="Hubbard S.S."/>
            <person name="Banfield J.F."/>
        </authorList>
    </citation>
    <scope>NUCLEOTIDE SEQUENCE [LARGE SCALE GENOMIC DNA]</scope>
</reference>
<accession>A0A1F5EV09</accession>
<gene>
    <name evidence="1" type="ORF">A3D09_03580</name>
</gene>
<comment type="caution">
    <text evidence="1">The sequence shown here is derived from an EMBL/GenBank/DDBJ whole genome shotgun (WGS) entry which is preliminary data.</text>
</comment>
<sequence length="266" mass="29300">MGPEGGRWLGRRQWARLYNRGGNHLGDRLSEAGIGFESCSMLTDQGELLEVTVTDDEVVVGVNDTISAAYDRVGGFLTSASFSLTAGVIDSYSRGILDLPDELFEMAVELKIKGDDLVIVVEFDDDGEAKVFLVRTENGETVQLISIIRHDEMVAAFGVIEGEEDEGEGDEPLDFVVEGEEDLVGEFLSGWRQPCPIFDLSAEFAVGIRTQVVDFSIIDVENDEAMPYHASQLFDPSRLDNTRLTAKMVRSFAGQAFPEMGWDNDL</sequence>